<dbReference type="AlphaFoldDB" id="A0A934V290"/>
<keyword evidence="2" id="KW-1185">Reference proteome</keyword>
<gene>
    <name evidence="1" type="ORF">CKO21_18485</name>
</gene>
<dbReference type="Proteomes" id="UP000778970">
    <property type="component" value="Unassembled WGS sequence"/>
</dbReference>
<comment type="caution">
    <text evidence="1">The sequence shown here is derived from an EMBL/GenBank/DDBJ whole genome shotgun (WGS) entry which is preliminary data.</text>
</comment>
<proteinExistence type="predicted"/>
<evidence type="ECO:0000313" key="1">
    <source>
        <dbReference type="EMBL" id="MBK1699238.1"/>
    </source>
</evidence>
<sequence length="132" mass="14412">MPAVAVVAFSGGAELWWLRLLKPGFRHCLVALAQPSGGWLLVDPMAHVTRFAVVSGPIDPVAWFLAHGLLPVPVRPVAPARRAAPWAPFTCVEAVKRALGIRARCVVTPWQLFRHLTRVEKKVLDMAPVIGL</sequence>
<reference evidence="1" key="1">
    <citation type="submission" date="2017-08" db="EMBL/GenBank/DDBJ databases">
        <authorList>
            <person name="Imhoff J.F."/>
            <person name="Rahn T."/>
            <person name="Kuenzel S."/>
            <person name="Neulinger S.C."/>
        </authorList>
    </citation>
    <scope>NUCLEOTIDE SEQUENCE</scope>
    <source>
        <strain evidence="1">DSM 9154</strain>
    </source>
</reference>
<dbReference type="EMBL" id="NRRE01000035">
    <property type="protein sequence ID" value="MBK1699238.1"/>
    <property type="molecule type" value="Genomic_DNA"/>
</dbReference>
<evidence type="ECO:0000313" key="2">
    <source>
        <dbReference type="Proteomes" id="UP000778970"/>
    </source>
</evidence>
<organism evidence="1 2">
    <name type="scientific">Rhodovibrio salinarum</name>
    <dbReference type="NCBI Taxonomy" id="1087"/>
    <lineage>
        <taxon>Bacteria</taxon>
        <taxon>Pseudomonadati</taxon>
        <taxon>Pseudomonadota</taxon>
        <taxon>Alphaproteobacteria</taxon>
        <taxon>Rhodospirillales</taxon>
        <taxon>Rhodovibrionaceae</taxon>
        <taxon>Rhodovibrio</taxon>
    </lineage>
</organism>
<name>A0A934V290_9PROT</name>
<accession>A0A934V290</accession>
<reference evidence="1" key="2">
    <citation type="journal article" date="2020" name="Microorganisms">
        <title>Osmotic Adaptation and Compatible Solute Biosynthesis of Phototrophic Bacteria as Revealed from Genome Analyses.</title>
        <authorList>
            <person name="Imhoff J.F."/>
            <person name="Rahn T."/>
            <person name="Kunzel S."/>
            <person name="Keller A."/>
            <person name="Neulinger S.C."/>
        </authorList>
    </citation>
    <scope>NUCLEOTIDE SEQUENCE</scope>
    <source>
        <strain evidence="1">DSM 9154</strain>
    </source>
</reference>
<protein>
    <submittedName>
        <fullName evidence="1">Uncharacterized protein</fullName>
    </submittedName>
</protein>